<reference evidence="3" key="1">
    <citation type="submission" date="2022-11" db="EMBL/GenBank/DDBJ databases">
        <title>Genome Sequence of Cubamyces cubensis.</title>
        <authorList>
            <person name="Buettner E."/>
        </authorList>
    </citation>
    <scope>NUCLEOTIDE SEQUENCE</scope>
    <source>
        <strain evidence="3">MPL-01</strain>
    </source>
</reference>
<evidence type="ECO:0000313" key="4">
    <source>
        <dbReference type="Proteomes" id="UP001215151"/>
    </source>
</evidence>
<sequence length="560" mass="61249">MLDGAPVDQLLEYARFLSEPLVSSLLALHPNDLGSASFEPPGEWNDWWDWAGGEVHHTSEDSTSVSEDPWLLLLKYYDLCRLSNSCSNGAAELSPDYDAIPGSLRTVVRKASLLAATREPGSTIFSSARSSLLVGTLHQQRASTEYMLPGMSPKKAHEVIMMSSFIGELLQSSTSLSSINHIVDVGAGQAYLSRTLRDRLGSHVLALDFSEVQTQGAAKRDDAVKKTKKKAGPSGPGGSSNGPPAGVHHAQTGQTRDRGEVDEPRHGSLTYVTAKIDARTLCEATDDWIRRRDDGTEAVVDNRARAGSGVLDPTPVLFVALHACGSLTPDIFRAFTASLKTEGSAASWTSRAAVVVGCCYNMMRSEDFPLSRALRSNSGRTTSLNANHFQLAAQVPAQWTRTTETLRDARLALRKIVWRALINDLFITAEPEAASEGTKPGSDDRRSRRLGRLNDAAYADWETFAHRVRTKLGLREDSLMRADRKRERRIEVFHVLRCIIGPVIESLIMLDRAVWVHEELEASLCLAGTDLDVDLVNLFDQASGSGRNVAIVVRPHDSQP</sequence>
<dbReference type="EMBL" id="JAPEVG010000546">
    <property type="protein sequence ID" value="KAJ8457581.1"/>
    <property type="molecule type" value="Genomic_DNA"/>
</dbReference>
<dbReference type="PANTHER" id="PTHR12496">
    <property type="entry name" value="CGI-41 METHYLTRANSFERASE"/>
    <property type="match status" value="1"/>
</dbReference>
<feature type="domain" description="Methyltransferase" evidence="2">
    <location>
        <begin position="154"/>
        <end position="365"/>
    </location>
</feature>
<dbReference type="InterPro" id="IPR025714">
    <property type="entry name" value="Methyltranfer_dom"/>
</dbReference>
<name>A0AAD7X6B8_9APHY</name>
<dbReference type="PANTHER" id="PTHR12496:SF0">
    <property type="entry name" value="METHYLTRANSFERASE DOMAIN-CONTAINING PROTEIN"/>
    <property type="match status" value="1"/>
</dbReference>
<dbReference type="Gene3D" id="3.40.50.150">
    <property type="entry name" value="Vaccinia Virus protein VP39"/>
    <property type="match status" value="1"/>
</dbReference>
<dbReference type="InterPro" id="IPR052220">
    <property type="entry name" value="METTL25"/>
</dbReference>
<dbReference type="InterPro" id="IPR029063">
    <property type="entry name" value="SAM-dependent_MTases_sf"/>
</dbReference>
<feature type="compositionally biased region" description="Basic and acidic residues" evidence="1">
    <location>
        <begin position="255"/>
        <end position="266"/>
    </location>
</feature>
<keyword evidence="4" id="KW-1185">Reference proteome</keyword>
<evidence type="ECO:0000313" key="3">
    <source>
        <dbReference type="EMBL" id="KAJ8457581.1"/>
    </source>
</evidence>
<dbReference type="Proteomes" id="UP001215151">
    <property type="component" value="Unassembled WGS sequence"/>
</dbReference>
<accession>A0AAD7X6B8</accession>
<protein>
    <recommendedName>
        <fullName evidence="2">Methyltransferase domain-containing protein</fullName>
    </recommendedName>
</protein>
<proteinExistence type="predicted"/>
<comment type="caution">
    <text evidence="3">The sequence shown here is derived from an EMBL/GenBank/DDBJ whole genome shotgun (WGS) entry which is preliminary data.</text>
</comment>
<evidence type="ECO:0000256" key="1">
    <source>
        <dbReference type="SAM" id="MobiDB-lite"/>
    </source>
</evidence>
<evidence type="ECO:0000259" key="2">
    <source>
        <dbReference type="Pfam" id="PF13679"/>
    </source>
</evidence>
<dbReference type="SUPFAM" id="SSF53335">
    <property type="entry name" value="S-adenosyl-L-methionine-dependent methyltransferases"/>
    <property type="match status" value="1"/>
</dbReference>
<gene>
    <name evidence="3" type="ORF">ONZ51_g11445</name>
</gene>
<dbReference type="AlphaFoldDB" id="A0AAD7X6B8"/>
<organism evidence="3 4">
    <name type="scientific">Trametes cubensis</name>
    <dbReference type="NCBI Taxonomy" id="1111947"/>
    <lineage>
        <taxon>Eukaryota</taxon>
        <taxon>Fungi</taxon>
        <taxon>Dikarya</taxon>
        <taxon>Basidiomycota</taxon>
        <taxon>Agaricomycotina</taxon>
        <taxon>Agaricomycetes</taxon>
        <taxon>Polyporales</taxon>
        <taxon>Polyporaceae</taxon>
        <taxon>Trametes</taxon>
    </lineage>
</organism>
<feature type="region of interest" description="Disordered" evidence="1">
    <location>
        <begin position="216"/>
        <end position="266"/>
    </location>
</feature>
<dbReference type="Pfam" id="PF13679">
    <property type="entry name" value="Methyltransf_32"/>
    <property type="match status" value="1"/>
</dbReference>